<evidence type="ECO:0000313" key="20">
    <source>
        <dbReference type="EMBL" id="AZF81702.1"/>
    </source>
</evidence>
<dbReference type="EMBL" id="LT549890">
    <property type="protein sequence ID" value="SAI84503.1"/>
    <property type="molecule type" value="Genomic_DNA"/>
</dbReference>
<dbReference type="SUPFAM" id="SSF51604">
    <property type="entry name" value="Enolase C-terminal domain-like"/>
    <property type="match status" value="1"/>
</dbReference>
<reference evidence="28 29" key="4">
    <citation type="journal article" date="2018" name="Proc. Natl. Acad. Sci. U.S.A.">
        <title>Nonmutational mechanism of inheritance in the Archaeon Sulfolobus solfataricus.</title>
        <authorList>
            <person name="Payne S."/>
            <person name="McCarthy S."/>
            <person name="Johnson T."/>
            <person name="North E."/>
            <person name="Blum P."/>
        </authorList>
    </citation>
    <scope>NUCLEOTIDE SEQUENCE [LARGE SCALE GENOMIC DNA]</scope>
    <source>
        <strain evidence="16 28">SARC-H</strain>
        <strain evidence="17 32">SARC-I</strain>
        <strain evidence="19 33">SARC-N</strain>
        <strain evidence="20 34">SARC-O</strain>
        <strain evidence="21 29">SUL120</strain>
        <strain evidence="15 30">SULG</strain>
        <strain evidence="18 31">SULM</strain>
    </source>
</reference>
<comment type="function">
    <text evidence="6">Catalyzes the reversible conversion of 2-phosphoglycerate (2-PG) into phosphoenolpyruvate (PEP). It is essential for the degradation of carbohydrates via glycolysis.</text>
</comment>
<dbReference type="KEGG" id="ssol:SULB_1926"/>
<comment type="cofactor">
    <cofactor evidence="9">
        <name>Mg(2+)</name>
        <dbReference type="ChEBI" id="CHEBI:18420"/>
    </cofactor>
    <text evidence="9">Mg(2+) is required for catalysis and for stabilizing the dimer.</text>
</comment>
<evidence type="ECO:0000256" key="2">
    <source>
        <dbReference type="ARBA" id="ARBA00009604"/>
    </source>
</evidence>
<keyword evidence="6" id="KW-0964">Secreted</keyword>
<evidence type="ECO:0000256" key="1">
    <source>
        <dbReference type="ARBA" id="ARBA00005031"/>
    </source>
</evidence>
<dbReference type="KEGG" id="ssof:SULC_1924"/>
<dbReference type="SMART" id="SM01192">
    <property type="entry name" value="Enolase_C"/>
    <property type="match status" value="1"/>
</dbReference>
<dbReference type="NCBIfam" id="TIGR01060">
    <property type="entry name" value="eno"/>
    <property type="match status" value="1"/>
</dbReference>
<dbReference type="Pfam" id="PF03952">
    <property type="entry name" value="Enolase_N"/>
    <property type="match status" value="1"/>
</dbReference>
<dbReference type="Proteomes" id="UP000033085">
    <property type="component" value="Chromosome"/>
</dbReference>
<evidence type="ECO:0000313" key="31">
    <source>
        <dbReference type="Proteomes" id="UP000273443"/>
    </source>
</evidence>
<proteinExistence type="inferred from homology"/>
<dbReference type="Proteomes" id="UP000267993">
    <property type="component" value="Chromosome"/>
</dbReference>
<evidence type="ECO:0000256" key="7">
    <source>
        <dbReference type="PIRSR" id="PIRSR001400-1"/>
    </source>
</evidence>
<evidence type="ECO:0000313" key="35">
    <source>
        <dbReference type="Proteomes" id="UP000594632"/>
    </source>
</evidence>
<reference evidence="27" key="2">
    <citation type="submission" date="2016-04" db="EMBL/GenBank/DDBJ databases">
        <authorList>
            <person name="Shah S.A."/>
            <person name="Garrett R.A."/>
        </authorList>
    </citation>
    <scope>NUCLEOTIDE SEQUENCE [LARGE SCALE GENOMIC DNA]</scope>
    <source>
        <strain evidence="27">ATCC 35091 / DSM 1616 / JCM 8930 / NBRC 15331 / P1</strain>
    </source>
</reference>
<dbReference type="UniPathway" id="UPA00109">
    <property type="reaction ID" value="UER00187"/>
</dbReference>
<dbReference type="PIRSF" id="PIRSF001400">
    <property type="entry name" value="Enolase"/>
    <property type="match status" value="1"/>
</dbReference>
<reference evidence="22 35" key="6">
    <citation type="journal article" date="2020" name="Nat. Commun.">
        <title>The structures of two archaeal type IV pili illuminate evolutionary relationships.</title>
        <authorList>
            <person name="Wang F."/>
            <person name="Baquero D.P."/>
            <person name="Su Z."/>
            <person name="Beltran L.C."/>
            <person name="Prangishvili D."/>
            <person name="Krupovic M."/>
            <person name="Egelman E.H."/>
        </authorList>
    </citation>
    <scope>NUCLEOTIDE SEQUENCE [LARGE SCALE GENOMIC DNA]</scope>
    <source>
        <strain evidence="22 35">POZ149</strain>
    </source>
</reference>
<dbReference type="EMBL" id="CP011057">
    <property type="protein sequence ID" value="AKA79538.1"/>
    <property type="molecule type" value="Genomic_DNA"/>
</dbReference>
<evidence type="ECO:0000313" key="12">
    <source>
        <dbReference type="EMBL" id="AKA74147.1"/>
    </source>
</evidence>
<evidence type="ECO:0000256" key="6">
    <source>
        <dbReference type="HAMAP-Rule" id="MF_00318"/>
    </source>
</evidence>
<evidence type="ECO:0000256" key="9">
    <source>
        <dbReference type="PIRSR" id="PIRSR001400-3"/>
    </source>
</evidence>
<accession>A0A0E3K9H1</accession>
<feature type="binding site" evidence="6">
    <location>
        <position position="363"/>
    </location>
    <ligand>
        <name>(2R)-2-phosphoglycerate</name>
        <dbReference type="ChEBI" id="CHEBI:58289"/>
    </ligand>
</feature>
<feature type="binding site" evidence="8">
    <location>
        <position position="153"/>
    </location>
    <ligand>
        <name>substrate</name>
    </ligand>
</feature>
<feature type="binding site" evidence="6 9">
    <location>
        <position position="240"/>
    </location>
    <ligand>
        <name>Mg(2+)</name>
        <dbReference type="ChEBI" id="CHEBI:18420"/>
    </ligand>
</feature>
<dbReference type="SFLD" id="SFLDS00001">
    <property type="entry name" value="Enolase"/>
    <property type="match status" value="1"/>
</dbReference>
<evidence type="ECO:0000313" key="21">
    <source>
        <dbReference type="EMBL" id="AZF84278.1"/>
    </source>
</evidence>
<dbReference type="SFLD" id="SFLDF00002">
    <property type="entry name" value="enolase"/>
    <property type="match status" value="1"/>
</dbReference>
<name>A0A0E3K9H1_SACSO</name>
<keyword evidence="6 9" id="KW-0479">Metal-binding</keyword>
<feature type="binding site" evidence="8">
    <location>
        <position position="162"/>
    </location>
    <ligand>
        <name>substrate</name>
    </ligand>
</feature>
<feature type="binding site" evidence="8">
    <location>
        <position position="385"/>
    </location>
    <ligand>
        <name>substrate</name>
    </ligand>
</feature>
<dbReference type="RefSeq" id="WP_009992342.1">
    <property type="nucleotide sequence ID" value="NZ_CP011055.2"/>
</dbReference>
<feature type="domain" description="Enolase C-terminal TIM barrel" evidence="10">
    <location>
        <begin position="137"/>
        <end position="419"/>
    </location>
</feature>
<comment type="cofactor">
    <cofactor evidence="6">
        <name>Mg(2+)</name>
        <dbReference type="ChEBI" id="CHEBI:18420"/>
    </cofactor>
    <text evidence="6">Binds a second Mg(2+) ion via substrate during catalysis.</text>
</comment>
<dbReference type="EMBL" id="CP011056">
    <property type="protein sequence ID" value="AKA76845.1"/>
    <property type="molecule type" value="Genomic_DNA"/>
</dbReference>
<sequence length="419" mass="46745">MINRFSIEKVKGLEIVDSRGNPTIRVFIRTSDGVESFGDAPAGASKGTREAVEVRDENGLTVKRAVDIVNYIIDPALHGIDVREQGIIDKLLKDIDSTENKSKLGGNTIIATSIAALKTASKALGLEVFKYISGPRLPKIPIPLLNIINGGLHAGNKLKIQEFIIVPIKFNTFKEALFAAIDVYRTLKGLITERYGKIYTAVGDEGGFSPPLEDTREALDLIYTSINNAGYEGKIYMGMDAAGSDFYDSKKEKYIIDGRELDPNQLLEFYLDLVKQYPIVYLEDPFEENSFDMFSQLQNKLSSTIITGDDLYTTNIKYLKIGIEKRSTKGVIVKPNQVGTISETFEFTNLARRNSMKLITSHRSGETEDNFIADFAVGIESDFIKVGAPARGERTSKYNKLLEIENKFGLEYEGKYFYL</sequence>
<dbReference type="SMART" id="SM01193">
    <property type="entry name" value="Enolase_N"/>
    <property type="match status" value="1"/>
</dbReference>
<evidence type="ECO:0000313" key="27">
    <source>
        <dbReference type="Proteomes" id="UP000076770"/>
    </source>
</evidence>
<evidence type="ECO:0000313" key="33">
    <source>
        <dbReference type="Proteomes" id="UP000278715"/>
    </source>
</evidence>
<feature type="binding site" evidence="8">
    <location>
        <position position="309"/>
    </location>
    <ligand>
        <name>substrate</name>
    </ligand>
</feature>
<evidence type="ECO:0000313" key="32">
    <source>
        <dbReference type="Proteomes" id="UP000275843"/>
    </source>
</evidence>
<evidence type="ECO:0000256" key="8">
    <source>
        <dbReference type="PIRSR" id="PIRSR001400-2"/>
    </source>
</evidence>
<feature type="binding site" evidence="6 9">
    <location>
        <position position="309"/>
    </location>
    <ligand>
        <name>Mg(2+)</name>
        <dbReference type="ChEBI" id="CHEBI:18420"/>
    </ligand>
</feature>
<dbReference type="PANTHER" id="PTHR11902:SF1">
    <property type="entry name" value="ENOLASE"/>
    <property type="match status" value="1"/>
</dbReference>
<dbReference type="Proteomes" id="UP000594632">
    <property type="component" value="Chromosome"/>
</dbReference>
<dbReference type="GO" id="GO:0000287">
    <property type="term" value="F:magnesium ion binding"/>
    <property type="evidence" value="ECO:0007669"/>
    <property type="project" value="UniProtKB-UniRule"/>
</dbReference>
<evidence type="ECO:0000313" key="15">
    <source>
        <dbReference type="EMBL" id="AZF68626.1"/>
    </source>
</evidence>
<dbReference type="OMA" id="RCMMSHR"/>
<evidence type="ECO:0000313" key="26">
    <source>
        <dbReference type="Proteomes" id="UP000033106"/>
    </source>
</evidence>
<dbReference type="PANTHER" id="PTHR11902">
    <property type="entry name" value="ENOLASE"/>
    <property type="match status" value="1"/>
</dbReference>
<keyword evidence="5 6" id="KW-0456">Lyase</keyword>
<dbReference type="InterPro" id="IPR036849">
    <property type="entry name" value="Enolase-like_C_sf"/>
</dbReference>
<dbReference type="Proteomes" id="UP000278715">
    <property type="component" value="Chromosome"/>
</dbReference>
<dbReference type="Proteomes" id="UP000033057">
    <property type="component" value="Chromosome"/>
</dbReference>
<dbReference type="EMBL" id="CP033237">
    <property type="protein sequence ID" value="AZF73866.1"/>
    <property type="molecule type" value="Genomic_DNA"/>
</dbReference>
<dbReference type="InterPro" id="IPR020811">
    <property type="entry name" value="Enolase_N"/>
</dbReference>
<evidence type="ECO:0000313" key="24">
    <source>
        <dbReference type="Proteomes" id="UP000033057"/>
    </source>
</evidence>
<dbReference type="GO" id="GO:0006096">
    <property type="term" value="P:glycolytic process"/>
    <property type="evidence" value="ECO:0007669"/>
    <property type="project" value="UniProtKB-UniRule"/>
</dbReference>
<keyword evidence="6" id="KW-0963">Cytoplasm</keyword>
<evidence type="ECO:0000313" key="16">
    <source>
        <dbReference type="EMBL" id="AZF71246.1"/>
    </source>
</evidence>
<feature type="binding site" evidence="6">
    <location>
        <position position="161"/>
    </location>
    <ligand>
        <name>(2R)-2-phosphoglycerate</name>
        <dbReference type="ChEBI" id="CHEBI:58289"/>
    </ligand>
</feature>
<feature type="domain" description="Enolase N-terminal" evidence="11">
    <location>
        <begin position="7"/>
        <end position="132"/>
    </location>
</feature>
<dbReference type="Proteomes" id="UP000275843">
    <property type="component" value="Chromosome"/>
</dbReference>
<comment type="similarity">
    <text evidence="2 6">Belongs to the enolase family.</text>
</comment>
<feature type="binding site" evidence="6">
    <location>
        <position position="334"/>
    </location>
    <ligand>
        <name>(2R)-2-phosphoglycerate</name>
        <dbReference type="ChEBI" id="CHEBI:58289"/>
    </ligand>
</feature>
<dbReference type="EMBL" id="CP033236">
    <property type="protein sequence ID" value="AZF71246.1"/>
    <property type="molecule type" value="Genomic_DNA"/>
</dbReference>
<dbReference type="Proteomes" id="UP000273194">
    <property type="component" value="Chromosome"/>
</dbReference>
<keyword evidence="13" id="KW-0670">Pyruvate</keyword>
<comment type="subcellular location">
    <subcellularLocation>
        <location evidence="6">Cytoplasm</location>
    </subcellularLocation>
    <subcellularLocation>
        <location evidence="6">Secreted</location>
    </subcellularLocation>
    <subcellularLocation>
        <location evidence="6">Cell surface</location>
    </subcellularLocation>
    <text evidence="6">Fractions of enolase are present in both the cytoplasm and on the cell surface.</text>
</comment>
<dbReference type="InterPro" id="IPR020810">
    <property type="entry name" value="Enolase_C"/>
</dbReference>
<dbReference type="GO" id="GO:0004634">
    <property type="term" value="F:phosphopyruvate hydratase activity"/>
    <property type="evidence" value="ECO:0007669"/>
    <property type="project" value="UniProtKB-UniRule"/>
</dbReference>
<gene>
    <name evidence="6 22" type="primary">eno</name>
    <name evidence="22" type="ORF">HFC64_15835</name>
    <name evidence="23" type="ORF">SSOP1_0949</name>
    <name evidence="14" type="ORF">SULA_1925</name>
    <name evidence="12" type="ORF">SULB_1926</name>
    <name evidence="13" type="ORF">SULC_1924</name>
    <name evidence="15" type="ORF">SULG_09680</name>
    <name evidence="16" type="ORF">SULH_09680</name>
    <name evidence="17" type="ORF">SULI_09680</name>
    <name evidence="18" type="ORF">SULM_09670</name>
    <name evidence="19" type="ORF">SULN_09670</name>
    <name evidence="20" type="ORF">SULO_09680</name>
    <name evidence="21" type="ORF">SULZ_09605</name>
</gene>
<dbReference type="Proteomes" id="UP000282269">
    <property type="component" value="Chromosome"/>
</dbReference>
<evidence type="ECO:0000313" key="34">
    <source>
        <dbReference type="Proteomes" id="UP000282269"/>
    </source>
</evidence>
<dbReference type="Pfam" id="PF00113">
    <property type="entry name" value="Enolase_C"/>
    <property type="match status" value="1"/>
</dbReference>
<keyword evidence="4 6" id="KW-0324">Glycolysis</keyword>
<dbReference type="Proteomes" id="UP000269431">
    <property type="component" value="Chromosome"/>
</dbReference>
<dbReference type="Gene3D" id="3.20.20.120">
    <property type="entry name" value="Enolase-like C-terminal domain"/>
    <property type="match status" value="1"/>
</dbReference>
<reference evidence="13" key="5">
    <citation type="submission" date="2018-10" db="EMBL/GenBank/DDBJ databases">
        <authorList>
            <person name="McCarthy S."/>
            <person name="Gradnigo J."/>
            <person name="Johnson T."/>
            <person name="Payne S."/>
            <person name="Lipzen A."/>
            <person name="Schackwitz W."/>
            <person name="Martin J."/>
            <person name="Moriyama E."/>
            <person name="Blum P."/>
        </authorList>
    </citation>
    <scope>NUCLEOTIDE SEQUENCE</scope>
    <source>
        <strain evidence="12">SARC-B</strain>
        <strain evidence="13">SARC-C</strain>
        <strain evidence="14">SULA</strain>
    </source>
</reference>
<dbReference type="SFLD" id="SFLDG00178">
    <property type="entry name" value="enolase"/>
    <property type="match status" value="1"/>
</dbReference>
<dbReference type="Proteomes" id="UP000076770">
    <property type="component" value="Chromosome i"/>
</dbReference>
<evidence type="ECO:0000256" key="5">
    <source>
        <dbReference type="ARBA" id="ARBA00023239"/>
    </source>
</evidence>
<dbReference type="Proteomes" id="UP000273443">
    <property type="component" value="Chromosome"/>
</dbReference>
<dbReference type="EC" id="4.2.1.11" evidence="6"/>
<dbReference type="Gene3D" id="3.30.390.10">
    <property type="entry name" value="Enolase-like, N-terminal domain"/>
    <property type="match status" value="1"/>
</dbReference>
<dbReference type="EMBL" id="CP033235">
    <property type="protein sequence ID" value="AZF68626.1"/>
    <property type="molecule type" value="Genomic_DNA"/>
</dbReference>
<evidence type="ECO:0000313" key="30">
    <source>
        <dbReference type="Proteomes" id="UP000273194"/>
    </source>
</evidence>
<dbReference type="SMR" id="A0A0E3K9H1"/>
<dbReference type="AlphaFoldDB" id="A0A0E3K9H1"/>
<reference evidence="24 25" key="1">
    <citation type="journal article" date="2015" name="Genome Announc.">
        <title>Complete Genome Sequence of Sulfolobus solfataricus Strain 98/2 and Evolved Derivatives.</title>
        <authorList>
            <person name="McCarthy S."/>
            <person name="Gradnigo J."/>
            <person name="Johnson T."/>
            <person name="Payne S."/>
            <person name="Lipzen A."/>
            <person name="Martin J."/>
            <person name="Schackwitz W."/>
            <person name="Moriyama E."/>
            <person name="Blum P."/>
        </authorList>
    </citation>
    <scope>NUCLEOTIDE SEQUENCE [LARGE SCALE GENOMIC DNA]</scope>
    <source>
        <strain evidence="24">98/2 SULC</strain>
        <strain evidence="12">SARC-B</strain>
        <strain evidence="13">SARC-C</strain>
        <strain evidence="14 26">SULA</strain>
        <strain evidence="25">SULB</strain>
    </source>
</reference>
<dbReference type="PRINTS" id="PR00148">
    <property type="entry name" value="ENOLASE"/>
</dbReference>
<dbReference type="GeneID" id="44129843"/>
<evidence type="ECO:0000313" key="25">
    <source>
        <dbReference type="Proteomes" id="UP000033085"/>
    </source>
</evidence>
<dbReference type="InterPro" id="IPR000941">
    <property type="entry name" value="Enolase"/>
</dbReference>
<dbReference type="OrthoDB" id="8680at2157"/>
<evidence type="ECO:0000259" key="10">
    <source>
        <dbReference type="SMART" id="SM01192"/>
    </source>
</evidence>
<dbReference type="InterPro" id="IPR020809">
    <property type="entry name" value="Enolase_CS"/>
</dbReference>
<dbReference type="PATRIC" id="fig|2287.6.peg.1978"/>
<keyword evidence="3 6" id="KW-0460">Magnesium</keyword>
<evidence type="ECO:0000313" key="29">
    <source>
        <dbReference type="Proteomes" id="UP000269431"/>
    </source>
</evidence>
<dbReference type="CDD" id="cd03313">
    <property type="entry name" value="enolase"/>
    <property type="match status" value="1"/>
</dbReference>
<dbReference type="HAMAP" id="MF_00318">
    <property type="entry name" value="Enolase"/>
    <property type="match status" value="1"/>
</dbReference>
<organism evidence="13 24">
    <name type="scientific">Saccharolobus solfataricus</name>
    <name type="common">Sulfolobus solfataricus</name>
    <dbReference type="NCBI Taxonomy" id="2287"/>
    <lineage>
        <taxon>Archaea</taxon>
        <taxon>Thermoproteota</taxon>
        <taxon>Thermoprotei</taxon>
        <taxon>Sulfolobales</taxon>
        <taxon>Sulfolobaceae</taxon>
        <taxon>Saccharolobus</taxon>
    </lineage>
</organism>
<feature type="active site" description="Proton donor" evidence="6 7">
    <location>
        <position position="205"/>
    </location>
</feature>
<dbReference type="EMBL" id="CP011055">
    <property type="protein sequence ID" value="AKA74147.1"/>
    <property type="molecule type" value="Genomic_DNA"/>
</dbReference>
<feature type="binding site" evidence="6 9">
    <location>
        <position position="283"/>
    </location>
    <ligand>
        <name>Mg(2+)</name>
        <dbReference type="ChEBI" id="CHEBI:18420"/>
    </ligand>
</feature>
<feature type="binding site" evidence="6">
    <location>
        <position position="364"/>
    </location>
    <ligand>
        <name>(2R)-2-phosphoglycerate</name>
        <dbReference type="ChEBI" id="CHEBI:58289"/>
    </ligand>
</feature>
<dbReference type="EMBL" id="CP033238">
    <property type="protein sequence ID" value="AZF76489.1"/>
    <property type="molecule type" value="Genomic_DNA"/>
</dbReference>
<dbReference type="SUPFAM" id="SSF54826">
    <property type="entry name" value="Enolase N-terminal domain-like"/>
    <property type="match status" value="1"/>
</dbReference>
<dbReference type="EMBL" id="CP033240">
    <property type="protein sequence ID" value="AZF81702.1"/>
    <property type="molecule type" value="Genomic_DNA"/>
</dbReference>
<dbReference type="InterPro" id="IPR029017">
    <property type="entry name" value="Enolase-like_N"/>
</dbReference>
<dbReference type="PROSITE" id="PS00164">
    <property type="entry name" value="ENOLASE"/>
    <property type="match status" value="1"/>
</dbReference>
<feature type="binding site" evidence="8">
    <location>
        <begin position="361"/>
        <end position="364"/>
    </location>
    <ligand>
        <name>substrate</name>
    </ligand>
</feature>
<comment type="catalytic activity">
    <reaction evidence="6">
        <text>(2R)-2-phosphoglycerate = phosphoenolpyruvate + H2O</text>
        <dbReference type="Rhea" id="RHEA:10164"/>
        <dbReference type="ChEBI" id="CHEBI:15377"/>
        <dbReference type="ChEBI" id="CHEBI:58289"/>
        <dbReference type="ChEBI" id="CHEBI:58702"/>
        <dbReference type="EC" id="4.2.1.11"/>
    </reaction>
</comment>
<dbReference type="EMBL" id="CP033241">
    <property type="protein sequence ID" value="AZF84278.1"/>
    <property type="molecule type" value="Genomic_DNA"/>
</dbReference>
<evidence type="ECO:0000259" key="11">
    <source>
        <dbReference type="SMART" id="SM01193"/>
    </source>
</evidence>
<evidence type="ECO:0000313" key="22">
    <source>
        <dbReference type="EMBL" id="QPG51097.1"/>
    </source>
</evidence>
<dbReference type="GeneID" id="1455162"/>
<dbReference type="EMBL" id="CP033239">
    <property type="protein sequence ID" value="AZF79098.1"/>
    <property type="molecule type" value="Genomic_DNA"/>
</dbReference>
<feature type="binding site" evidence="8">
    <location>
        <position position="283"/>
    </location>
    <ligand>
        <name>substrate</name>
    </ligand>
</feature>
<evidence type="ECO:0000313" key="13">
    <source>
        <dbReference type="EMBL" id="AKA76845.1"/>
    </source>
</evidence>
<feature type="binding site" evidence="6">
    <location>
        <position position="385"/>
    </location>
    <ligand>
        <name>(2R)-2-phosphoglycerate</name>
        <dbReference type="ChEBI" id="CHEBI:58289"/>
    </ligand>
</feature>
<dbReference type="EMBL" id="CP050869">
    <property type="protein sequence ID" value="QPG51097.1"/>
    <property type="molecule type" value="Genomic_DNA"/>
</dbReference>
<evidence type="ECO:0000313" key="19">
    <source>
        <dbReference type="EMBL" id="AZF79098.1"/>
    </source>
</evidence>
<dbReference type="KEGG" id="ssoa:SULA_1925"/>
<evidence type="ECO:0000313" key="28">
    <source>
        <dbReference type="Proteomes" id="UP000267993"/>
    </source>
</evidence>
<evidence type="ECO:0000313" key="18">
    <source>
        <dbReference type="EMBL" id="AZF76489.1"/>
    </source>
</evidence>
<protein>
    <recommendedName>
        <fullName evidence="6">Enolase</fullName>
        <ecNumber evidence="6">4.2.1.11</ecNumber>
    </recommendedName>
    <alternativeName>
        <fullName evidence="6">2-phospho-D-glycerate hydro-lyase</fullName>
    </alternativeName>
    <alternativeName>
        <fullName evidence="6">2-phosphoglycerate dehydratase</fullName>
    </alternativeName>
</protein>
<dbReference type="GO" id="GO:0009986">
    <property type="term" value="C:cell surface"/>
    <property type="evidence" value="ECO:0007669"/>
    <property type="project" value="UniProtKB-SubCell"/>
</dbReference>
<evidence type="ECO:0000256" key="4">
    <source>
        <dbReference type="ARBA" id="ARBA00023152"/>
    </source>
</evidence>
<dbReference type="GO" id="GO:0005576">
    <property type="term" value="C:extracellular region"/>
    <property type="evidence" value="ECO:0007669"/>
    <property type="project" value="UniProtKB-SubCell"/>
</dbReference>
<dbReference type="Proteomes" id="UP000033106">
    <property type="component" value="Chromosome"/>
</dbReference>
<feature type="active site" description="Proton acceptor" evidence="6 7">
    <location>
        <position position="334"/>
    </location>
</feature>
<evidence type="ECO:0000256" key="3">
    <source>
        <dbReference type="ARBA" id="ARBA00022842"/>
    </source>
</evidence>
<comment type="pathway">
    <text evidence="1 6">Carbohydrate degradation; glycolysis; pyruvate from D-glyceraldehyde 3-phosphate: step 4/5.</text>
</comment>
<evidence type="ECO:0000313" key="14">
    <source>
        <dbReference type="EMBL" id="AKA79538.1"/>
    </source>
</evidence>
<dbReference type="GO" id="GO:0000015">
    <property type="term" value="C:phosphopyruvate hydratase complex"/>
    <property type="evidence" value="ECO:0007669"/>
    <property type="project" value="InterPro"/>
</dbReference>
<evidence type="ECO:0000313" key="17">
    <source>
        <dbReference type="EMBL" id="AZF73866.1"/>
    </source>
</evidence>
<reference evidence="23" key="3">
    <citation type="submission" date="2016-04" db="EMBL/GenBank/DDBJ databases">
        <authorList>
            <person name="Evans L.H."/>
            <person name="Alamgir A."/>
            <person name="Owens N."/>
            <person name="Weber N.D."/>
            <person name="Virtaneva K."/>
            <person name="Barbian K."/>
            <person name="Babar A."/>
            <person name="Rosenke K."/>
        </authorList>
    </citation>
    <scope>NUCLEOTIDE SEQUENCE</scope>
    <source>
        <strain evidence="23">P1</strain>
    </source>
</reference>
<evidence type="ECO:0000313" key="23">
    <source>
        <dbReference type="EMBL" id="SAI84503.1"/>
    </source>
</evidence>